<dbReference type="Proteomes" id="UP000256326">
    <property type="component" value="Unassembled WGS sequence"/>
</dbReference>
<dbReference type="OrthoDB" id="1132132at2"/>
<proteinExistence type="predicted"/>
<name>A0A3D9D059_9FLAO</name>
<dbReference type="AlphaFoldDB" id="A0A3D9D059"/>
<protein>
    <submittedName>
        <fullName evidence="1">Uncharacterized protein</fullName>
    </submittedName>
</protein>
<dbReference type="RefSeq" id="WP_116033831.1">
    <property type="nucleotide sequence ID" value="NZ_JBHLVV010000052.1"/>
</dbReference>
<organism evidence="1 2">
    <name type="scientific">Epilithonimonas hispanica</name>
    <dbReference type="NCBI Taxonomy" id="358687"/>
    <lineage>
        <taxon>Bacteria</taxon>
        <taxon>Pseudomonadati</taxon>
        <taxon>Bacteroidota</taxon>
        <taxon>Flavobacteriia</taxon>
        <taxon>Flavobacteriales</taxon>
        <taxon>Weeksellaceae</taxon>
        <taxon>Chryseobacterium group</taxon>
        <taxon>Epilithonimonas</taxon>
    </lineage>
</organism>
<evidence type="ECO:0000313" key="1">
    <source>
        <dbReference type="EMBL" id="REC71354.1"/>
    </source>
</evidence>
<keyword evidence="2" id="KW-1185">Reference proteome</keyword>
<gene>
    <name evidence="1" type="ORF">DRF58_05935</name>
</gene>
<evidence type="ECO:0000313" key="2">
    <source>
        <dbReference type="Proteomes" id="UP000256326"/>
    </source>
</evidence>
<comment type="caution">
    <text evidence="1">The sequence shown here is derived from an EMBL/GenBank/DDBJ whole genome shotgun (WGS) entry which is preliminary data.</text>
</comment>
<sequence>MRSFITKHYESGLKVTFKYDLNGVLRFLEFDGENWNAEKVKYIMQKIPADLKTILADLQNQNFKKGSWIFSEITVVSFDAFYNQYPKKVGRKEDTLKAWNKLKEVEKMEAILYIPELIKLKSDGTAFPYPATYLNKKLWK</sequence>
<dbReference type="EMBL" id="QNUG01000010">
    <property type="protein sequence ID" value="REC71354.1"/>
    <property type="molecule type" value="Genomic_DNA"/>
</dbReference>
<accession>A0A3D9D059</accession>
<reference evidence="1 2" key="1">
    <citation type="journal article" date="2006" name="Int. J. Syst. Evol. Microbiol.">
        <title>Chryseobacterium hispanicum sp. nov., isolated from the drinking water distribution system of Sevilla, Spain.</title>
        <authorList>
            <person name="Gallego V."/>
            <person name="Garcia M.T."/>
            <person name="Ventosa A."/>
        </authorList>
    </citation>
    <scope>NUCLEOTIDE SEQUENCE [LARGE SCALE GENOMIC DNA]</scope>
    <source>
        <strain evidence="1 2">KCTC 22104</strain>
    </source>
</reference>